<protein>
    <submittedName>
        <fullName evidence="5">Methyltransferase domain-containing protein</fullName>
    </submittedName>
</protein>
<dbReference type="PANTHER" id="PTHR43464">
    <property type="entry name" value="METHYLTRANSFERASE"/>
    <property type="match status" value="1"/>
</dbReference>
<dbReference type="SUPFAM" id="SSF53335">
    <property type="entry name" value="S-adenosyl-L-methionine-dependent methyltransferases"/>
    <property type="match status" value="1"/>
</dbReference>
<dbReference type="InterPro" id="IPR029063">
    <property type="entry name" value="SAM-dependent_MTases_sf"/>
</dbReference>
<dbReference type="STRING" id="394193.SAMN04489732_106140"/>
<evidence type="ECO:0000256" key="2">
    <source>
        <dbReference type="ARBA" id="ARBA00022679"/>
    </source>
</evidence>
<keyword evidence="3" id="KW-0949">S-adenosyl-L-methionine</keyword>
<evidence type="ECO:0000256" key="3">
    <source>
        <dbReference type="ARBA" id="ARBA00022691"/>
    </source>
</evidence>
<dbReference type="Gene3D" id="3.40.50.150">
    <property type="entry name" value="Vaccinia Virus protein VP39"/>
    <property type="match status" value="1"/>
</dbReference>
<reference evidence="6" key="1">
    <citation type="submission" date="2016-10" db="EMBL/GenBank/DDBJ databases">
        <authorList>
            <person name="Varghese N."/>
            <person name="Submissions S."/>
        </authorList>
    </citation>
    <scope>NUCLEOTIDE SEQUENCE [LARGE SCALE GENOMIC DNA]</scope>
    <source>
        <strain evidence="6">DSM 44993</strain>
    </source>
</reference>
<dbReference type="PANTHER" id="PTHR43464:SF19">
    <property type="entry name" value="UBIQUINONE BIOSYNTHESIS O-METHYLTRANSFERASE, MITOCHONDRIAL"/>
    <property type="match status" value="1"/>
</dbReference>
<dbReference type="CDD" id="cd02440">
    <property type="entry name" value="AdoMet_MTases"/>
    <property type="match status" value="1"/>
</dbReference>
<dbReference type="GO" id="GO:0032259">
    <property type="term" value="P:methylation"/>
    <property type="evidence" value="ECO:0007669"/>
    <property type="project" value="UniProtKB-KW"/>
</dbReference>
<evidence type="ECO:0000313" key="5">
    <source>
        <dbReference type="EMBL" id="SEP33535.1"/>
    </source>
</evidence>
<proteinExistence type="predicted"/>
<keyword evidence="6" id="KW-1185">Reference proteome</keyword>
<dbReference type="AlphaFoldDB" id="A0A1H8X0Q2"/>
<organism evidence="5 6">
    <name type="scientific">Amycolatopsis saalfeldensis</name>
    <dbReference type="NCBI Taxonomy" id="394193"/>
    <lineage>
        <taxon>Bacteria</taxon>
        <taxon>Bacillati</taxon>
        <taxon>Actinomycetota</taxon>
        <taxon>Actinomycetes</taxon>
        <taxon>Pseudonocardiales</taxon>
        <taxon>Pseudonocardiaceae</taxon>
        <taxon>Amycolatopsis</taxon>
    </lineage>
</organism>
<gene>
    <name evidence="5" type="ORF">SAMN04489732_106140</name>
</gene>
<dbReference type="RefSeq" id="WP_245787340.1">
    <property type="nucleotide sequence ID" value="NZ_FOEF01000006.1"/>
</dbReference>
<evidence type="ECO:0000259" key="4">
    <source>
        <dbReference type="Pfam" id="PF13649"/>
    </source>
</evidence>
<dbReference type="EMBL" id="FOEF01000006">
    <property type="protein sequence ID" value="SEP33535.1"/>
    <property type="molecule type" value="Genomic_DNA"/>
</dbReference>
<dbReference type="InterPro" id="IPR041698">
    <property type="entry name" value="Methyltransf_25"/>
</dbReference>
<sequence>MADQRYEEAKRIPAGRAETATVLAAVGDLSRRSVLDVGCGAGFHPRLFRSAGASRVFGVDAARTLIGYAQRQEERDPLGISYEVHDALALPVIGAFDVVTALGLIGYAPGAAALDTMLAGLAANVRSGGRLVLLHPDPDADWTALADHTRYGLTVTRHDVVDGRTRTTVHLATEPPWEFESFVWPPGVVEAALARTGLSAVHRQTVVTPPGDEGFWRPLRENPTFAVLTATRP</sequence>
<keyword evidence="1 5" id="KW-0489">Methyltransferase</keyword>
<dbReference type="Pfam" id="PF13649">
    <property type="entry name" value="Methyltransf_25"/>
    <property type="match status" value="1"/>
</dbReference>
<keyword evidence="2 5" id="KW-0808">Transferase</keyword>
<name>A0A1H8X0Q2_9PSEU</name>
<evidence type="ECO:0000313" key="6">
    <source>
        <dbReference type="Proteomes" id="UP000198582"/>
    </source>
</evidence>
<dbReference type="GO" id="GO:0008168">
    <property type="term" value="F:methyltransferase activity"/>
    <property type="evidence" value="ECO:0007669"/>
    <property type="project" value="UniProtKB-KW"/>
</dbReference>
<accession>A0A1H8X0Q2</accession>
<evidence type="ECO:0000256" key="1">
    <source>
        <dbReference type="ARBA" id="ARBA00022603"/>
    </source>
</evidence>
<feature type="domain" description="Methyltransferase" evidence="4">
    <location>
        <begin position="34"/>
        <end position="129"/>
    </location>
</feature>
<dbReference type="Proteomes" id="UP000198582">
    <property type="component" value="Unassembled WGS sequence"/>
</dbReference>